<dbReference type="GO" id="GO:0005886">
    <property type="term" value="C:plasma membrane"/>
    <property type="evidence" value="ECO:0007669"/>
    <property type="project" value="UniProtKB-SubCell"/>
</dbReference>
<evidence type="ECO:0000256" key="2">
    <source>
        <dbReference type="ARBA" id="ARBA00005811"/>
    </source>
</evidence>
<feature type="transmembrane region" description="Helical" evidence="8">
    <location>
        <begin position="12"/>
        <end position="37"/>
    </location>
</feature>
<evidence type="ECO:0000313" key="9">
    <source>
        <dbReference type="EMBL" id="EDY22040.1"/>
    </source>
</evidence>
<dbReference type="GO" id="GO:0022857">
    <property type="term" value="F:transmembrane transporter activity"/>
    <property type="evidence" value="ECO:0007669"/>
    <property type="project" value="InterPro"/>
</dbReference>
<evidence type="ECO:0000256" key="1">
    <source>
        <dbReference type="ARBA" id="ARBA00004162"/>
    </source>
</evidence>
<comment type="caution">
    <text evidence="9">The sequence shown here is derived from an EMBL/GenBank/DDBJ whole genome shotgun (WGS) entry which is preliminary data.</text>
</comment>
<gene>
    <name evidence="9" type="ORF">CfE428DRAFT_0165</name>
</gene>
<dbReference type="PANTHER" id="PTHR30558">
    <property type="entry name" value="EXBD MEMBRANE COMPONENT OF PMF-DRIVEN MACROMOLECULE IMPORT SYSTEM"/>
    <property type="match status" value="1"/>
</dbReference>
<dbReference type="InterPro" id="IPR003400">
    <property type="entry name" value="ExbD"/>
</dbReference>
<keyword evidence="5 8" id="KW-1133">Transmembrane helix</keyword>
<reference evidence="9 10" key="1">
    <citation type="journal article" date="2011" name="J. Bacteriol.">
        <title>Genome sequence of Chthoniobacter flavus Ellin428, an aerobic heterotrophic soil bacterium.</title>
        <authorList>
            <person name="Kant R."/>
            <person name="van Passel M.W."/>
            <person name="Palva A."/>
            <person name="Lucas S."/>
            <person name="Lapidus A."/>
            <person name="Glavina Del Rio T."/>
            <person name="Dalin E."/>
            <person name="Tice H."/>
            <person name="Bruce D."/>
            <person name="Goodwin L."/>
            <person name="Pitluck S."/>
            <person name="Larimer F.W."/>
            <person name="Land M.L."/>
            <person name="Hauser L."/>
            <person name="Sangwan P."/>
            <person name="de Vos W.M."/>
            <person name="Janssen P.H."/>
            <person name="Smidt H."/>
        </authorList>
    </citation>
    <scope>NUCLEOTIDE SEQUENCE [LARGE SCALE GENOMIC DNA]</scope>
    <source>
        <strain evidence="9 10">Ellin428</strain>
    </source>
</reference>
<evidence type="ECO:0000313" key="10">
    <source>
        <dbReference type="Proteomes" id="UP000005824"/>
    </source>
</evidence>
<organism evidence="9 10">
    <name type="scientific">Chthoniobacter flavus Ellin428</name>
    <dbReference type="NCBI Taxonomy" id="497964"/>
    <lineage>
        <taxon>Bacteria</taxon>
        <taxon>Pseudomonadati</taxon>
        <taxon>Verrucomicrobiota</taxon>
        <taxon>Spartobacteria</taxon>
        <taxon>Chthoniobacterales</taxon>
        <taxon>Chthoniobacteraceae</taxon>
        <taxon>Chthoniobacter</taxon>
    </lineage>
</organism>
<name>B4CU02_9BACT</name>
<evidence type="ECO:0000256" key="4">
    <source>
        <dbReference type="ARBA" id="ARBA00022692"/>
    </source>
</evidence>
<evidence type="ECO:0000256" key="5">
    <source>
        <dbReference type="ARBA" id="ARBA00022989"/>
    </source>
</evidence>
<dbReference type="AlphaFoldDB" id="B4CU02"/>
<dbReference type="STRING" id="497964.CfE428DRAFT_0165"/>
<proteinExistence type="inferred from homology"/>
<protein>
    <submittedName>
        <fullName evidence="9">Biopolymer transport protein ExbD/TolR</fullName>
    </submittedName>
</protein>
<dbReference type="Proteomes" id="UP000005824">
    <property type="component" value="Unassembled WGS sequence"/>
</dbReference>
<dbReference type="Pfam" id="PF02472">
    <property type="entry name" value="ExbD"/>
    <property type="match status" value="1"/>
</dbReference>
<dbReference type="Gene3D" id="3.30.420.270">
    <property type="match status" value="1"/>
</dbReference>
<dbReference type="GO" id="GO:0015031">
    <property type="term" value="P:protein transport"/>
    <property type="evidence" value="ECO:0007669"/>
    <property type="project" value="UniProtKB-KW"/>
</dbReference>
<evidence type="ECO:0000256" key="8">
    <source>
        <dbReference type="SAM" id="Phobius"/>
    </source>
</evidence>
<dbReference type="PANTHER" id="PTHR30558:SF3">
    <property type="entry name" value="BIOPOLYMER TRANSPORT PROTEIN EXBD-RELATED"/>
    <property type="match status" value="1"/>
</dbReference>
<keyword evidence="4 7" id="KW-0812">Transmembrane</keyword>
<keyword evidence="7" id="KW-0653">Protein transport</keyword>
<dbReference type="eggNOG" id="COG0848">
    <property type="taxonomic scope" value="Bacteria"/>
</dbReference>
<sequence>MKLRRRAEPNVLGFQIAPMVDILLVLLCFFIVTWSFARKENELDVKVPAAEHAKETNPVLNQTVINVRADGAVVWNQKTVPLPELTKRLKELADIYPDYAIIIRGDERVPYRFISGVLDTCRAANIWNVAFATSSKAE</sequence>
<keyword evidence="3" id="KW-1003">Cell membrane</keyword>
<comment type="similarity">
    <text evidence="2 7">Belongs to the ExbD/TolR family.</text>
</comment>
<keyword evidence="7" id="KW-0813">Transport</keyword>
<dbReference type="EMBL" id="ABVL01000001">
    <property type="protein sequence ID" value="EDY22040.1"/>
    <property type="molecule type" value="Genomic_DNA"/>
</dbReference>
<accession>B4CU02</accession>
<keyword evidence="10" id="KW-1185">Reference proteome</keyword>
<evidence type="ECO:0000256" key="6">
    <source>
        <dbReference type="ARBA" id="ARBA00023136"/>
    </source>
</evidence>
<dbReference type="RefSeq" id="WP_006977492.1">
    <property type="nucleotide sequence ID" value="NZ_ABVL01000001.1"/>
</dbReference>
<evidence type="ECO:0000256" key="7">
    <source>
        <dbReference type="RuleBase" id="RU003879"/>
    </source>
</evidence>
<dbReference type="InParanoid" id="B4CU02"/>
<comment type="subcellular location">
    <subcellularLocation>
        <location evidence="1">Cell membrane</location>
        <topology evidence="1">Single-pass membrane protein</topology>
    </subcellularLocation>
    <subcellularLocation>
        <location evidence="7">Cell membrane</location>
        <topology evidence="7">Single-pass type II membrane protein</topology>
    </subcellularLocation>
</comment>
<evidence type="ECO:0000256" key="3">
    <source>
        <dbReference type="ARBA" id="ARBA00022475"/>
    </source>
</evidence>
<keyword evidence="6 8" id="KW-0472">Membrane</keyword>